<dbReference type="Proteomes" id="UP000646749">
    <property type="component" value="Unassembled WGS sequence"/>
</dbReference>
<evidence type="ECO:0000313" key="1">
    <source>
        <dbReference type="EMBL" id="GIG88674.1"/>
    </source>
</evidence>
<organism evidence="1 2">
    <name type="scientific">Plantactinospora endophytica</name>
    <dbReference type="NCBI Taxonomy" id="673535"/>
    <lineage>
        <taxon>Bacteria</taxon>
        <taxon>Bacillati</taxon>
        <taxon>Actinomycetota</taxon>
        <taxon>Actinomycetes</taxon>
        <taxon>Micromonosporales</taxon>
        <taxon>Micromonosporaceae</taxon>
        <taxon>Plantactinospora</taxon>
    </lineage>
</organism>
<sequence length="241" mass="26527">MGAKTAILAYIDGNAGQQLGRSERLTVEVARQLVNRIHPDRPAEQLPDATLADEVWPSDDHTYVAAFAGVYLVCDQRFAVERPSQLAPHLFDLAAGRRVLLHTMHSGSDALAIGVWEAGQLRRALGVRSGTVVENVGPLLPFEAPYWRHHDADGETTSVPIRPLDLGEAALRAWFGFALEGEISRNQIDPDDIPVYGFRTADPTGAEQATRQALLEQFRRTHTLRRYSMGPDGTLVEIIDA</sequence>
<evidence type="ECO:0000313" key="2">
    <source>
        <dbReference type="Proteomes" id="UP000646749"/>
    </source>
</evidence>
<comment type="caution">
    <text evidence="1">The sequence shown here is derived from an EMBL/GenBank/DDBJ whole genome shotgun (WGS) entry which is preliminary data.</text>
</comment>
<gene>
    <name evidence="1" type="ORF">Pen02_36100</name>
</gene>
<keyword evidence="2" id="KW-1185">Reference proteome</keyword>
<accession>A0ABQ4E1T6</accession>
<dbReference type="Pfam" id="PF21997">
    <property type="entry name" value="DUF6928"/>
    <property type="match status" value="1"/>
</dbReference>
<name>A0ABQ4E1T6_9ACTN</name>
<dbReference type="InterPro" id="IPR053847">
    <property type="entry name" value="DUF6928"/>
</dbReference>
<protein>
    <submittedName>
        <fullName evidence="1">Uncharacterized protein</fullName>
    </submittedName>
</protein>
<dbReference type="RefSeq" id="WP_203867169.1">
    <property type="nucleotide sequence ID" value="NZ_BONW01000016.1"/>
</dbReference>
<dbReference type="EMBL" id="BONW01000016">
    <property type="protein sequence ID" value="GIG88674.1"/>
    <property type="molecule type" value="Genomic_DNA"/>
</dbReference>
<proteinExistence type="predicted"/>
<reference evidence="1 2" key="1">
    <citation type="submission" date="2021-01" db="EMBL/GenBank/DDBJ databases">
        <title>Whole genome shotgun sequence of Plantactinospora endophytica NBRC 110450.</title>
        <authorList>
            <person name="Komaki H."/>
            <person name="Tamura T."/>
        </authorList>
    </citation>
    <scope>NUCLEOTIDE SEQUENCE [LARGE SCALE GENOMIC DNA]</scope>
    <source>
        <strain evidence="1 2">NBRC 110450</strain>
    </source>
</reference>